<keyword evidence="1" id="KW-0472">Membrane</keyword>
<proteinExistence type="predicted"/>
<protein>
    <submittedName>
        <fullName evidence="2">Uncharacterized protein</fullName>
    </submittedName>
</protein>
<feature type="transmembrane region" description="Helical" evidence="1">
    <location>
        <begin position="284"/>
        <end position="311"/>
    </location>
</feature>
<feature type="transmembrane region" description="Helical" evidence="1">
    <location>
        <begin position="340"/>
        <end position="358"/>
    </location>
</feature>
<keyword evidence="3" id="KW-1185">Reference proteome</keyword>
<evidence type="ECO:0000313" key="3">
    <source>
        <dbReference type="Proteomes" id="UP000199206"/>
    </source>
</evidence>
<feature type="transmembrane region" description="Helical" evidence="1">
    <location>
        <begin position="253"/>
        <end position="272"/>
    </location>
</feature>
<feature type="transmembrane region" description="Helical" evidence="1">
    <location>
        <begin position="423"/>
        <end position="444"/>
    </location>
</feature>
<dbReference type="EMBL" id="FOCF01000001">
    <property type="protein sequence ID" value="SEM53492.1"/>
    <property type="molecule type" value="Genomic_DNA"/>
</dbReference>
<dbReference type="Proteomes" id="UP000199206">
    <property type="component" value="Unassembled WGS sequence"/>
</dbReference>
<organism evidence="2 3">
    <name type="scientific">Sphingomonas gellani</name>
    <dbReference type="NCBI Taxonomy" id="1166340"/>
    <lineage>
        <taxon>Bacteria</taxon>
        <taxon>Pseudomonadati</taxon>
        <taxon>Pseudomonadota</taxon>
        <taxon>Alphaproteobacteria</taxon>
        <taxon>Sphingomonadales</taxon>
        <taxon>Sphingomonadaceae</taxon>
        <taxon>Sphingomonas</taxon>
    </lineage>
</organism>
<keyword evidence="1" id="KW-1133">Transmembrane helix</keyword>
<reference evidence="3" key="1">
    <citation type="submission" date="2016-10" db="EMBL/GenBank/DDBJ databases">
        <authorList>
            <person name="Varghese N."/>
            <person name="Submissions S."/>
        </authorList>
    </citation>
    <scope>NUCLEOTIDE SEQUENCE [LARGE SCALE GENOMIC DNA]</scope>
    <source>
        <strain evidence="3">S6-262</strain>
    </source>
</reference>
<feature type="transmembrane region" description="Helical" evidence="1">
    <location>
        <begin position="180"/>
        <end position="207"/>
    </location>
</feature>
<sequence>MSVGVAMPTGVSSVVAGCGGSGSSGVCVPSRFPFAAGVGCVWGPVACVVASVIWLVGGLGCASAAWVPATCRGRLFWDLAASGARLQRALVRVAFVGFLMFASCCEIGSWLGLLAWVLGKVAALVVRSGVIGVSTGVIVGFPSTLLGCFLWWVGVLGGLLGGLFWSPARVVGRGLFGGSAWLVSLLSGGFVGWCCSDMCAGPGLLGFRAVTLLSRPFGGAGGLLASPFWVFLGWFVCGLRGAAGWFGHWTSAIVWRLSGFVVSICSFALRGLRVRSVVARVSSVLGAAAAGLAPAAFCGIQAFAMVGAGAFERLVGVFWWLVSLAGGVGWFGFGAGALGLAGCIVLSSLFGSVLALFVGVSCYLQAFCTLGCSGAVPAGAFVRLFDGVGLGLRSRLAVFWRLVASQVVTRCAGWGTWSLLLPLAPALVGVVWVVSGVGRAGVVVS</sequence>
<keyword evidence="1" id="KW-0812">Transmembrane</keyword>
<name>A0A1H7Z4F5_9SPHN</name>
<dbReference type="STRING" id="1166340.SAMN05192583_0542"/>
<dbReference type="AlphaFoldDB" id="A0A1H7Z4F5"/>
<feature type="transmembrane region" description="Helical" evidence="1">
    <location>
        <begin position="317"/>
        <end position="333"/>
    </location>
</feature>
<evidence type="ECO:0000313" key="2">
    <source>
        <dbReference type="EMBL" id="SEM53492.1"/>
    </source>
</evidence>
<accession>A0A1H7Z4F5</accession>
<gene>
    <name evidence="2" type="ORF">SAMN05192583_0542</name>
</gene>
<feature type="transmembrane region" description="Helical" evidence="1">
    <location>
        <begin position="89"/>
        <end position="115"/>
    </location>
</feature>
<feature type="transmembrane region" description="Helical" evidence="1">
    <location>
        <begin position="41"/>
        <end position="68"/>
    </location>
</feature>
<evidence type="ECO:0000256" key="1">
    <source>
        <dbReference type="SAM" id="Phobius"/>
    </source>
</evidence>